<dbReference type="SUPFAM" id="SSF51161">
    <property type="entry name" value="Trimeric LpxA-like enzymes"/>
    <property type="match status" value="1"/>
</dbReference>
<dbReference type="EMBL" id="JAGEMI010000001">
    <property type="protein sequence ID" value="MBO1863106.1"/>
    <property type="molecule type" value="Genomic_DNA"/>
</dbReference>
<evidence type="ECO:0008006" key="7">
    <source>
        <dbReference type="Google" id="ProtNLM"/>
    </source>
</evidence>
<sequence>MAKRIINAPTYVRKQSVTASEGVRPVTTQDVAEAALHAYDDGALRGAFDLLQMDACRWIRPEDVANRSELTPLLLLKLLFRHPPLRAMAWFRLATLMHRRKVKLLPGILKRRLLRLYGLELVPGARIGGGLYIAHPVGCVIVVESMGTNVSMMGSVTLGRLKPLRWPTVGDNVFFGAGCRVLGPIEIGSSATVGANAVVLTDIPSGAIAVGVPARILTQDCDAADKCRCSHG</sequence>
<evidence type="ECO:0000256" key="3">
    <source>
        <dbReference type="ARBA" id="ARBA00023315"/>
    </source>
</evidence>
<name>A0A939M4T2_9BRAD</name>
<dbReference type="InterPro" id="IPR045304">
    <property type="entry name" value="LbH_SAT"/>
</dbReference>
<dbReference type="InterPro" id="IPR001451">
    <property type="entry name" value="Hexapep"/>
</dbReference>
<dbReference type="Pfam" id="PF00132">
    <property type="entry name" value="Hexapep"/>
    <property type="match status" value="1"/>
</dbReference>
<dbReference type="RefSeq" id="WP_208085788.1">
    <property type="nucleotide sequence ID" value="NZ_CP086136.1"/>
</dbReference>
<dbReference type="CDD" id="cd03354">
    <property type="entry name" value="LbH_SAT"/>
    <property type="match status" value="1"/>
</dbReference>
<protein>
    <recommendedName>
        <fullName evidence="7">Serine O-acetyltransferase</fullName>
    </recommendedName>
</protein>
<dbReference type="EMBL" id="CP086136">
    <property type="protein sequence ID" value="UEM15916.1"/>
    <property type="molecule type" value="Genomic_DNA"/>
</dbReference>
<evidence type="ECO:0000313" key="6">
    <source>
        <dbReference type="Proteomes" id="UP000664702"/>
    </source>
</evidence>
<dbReference type="InterPro" id="IPR011004">
    <property type="entry name" value="Trimer_LpxA-like_sf"/>
</dbReference>
<proteinExistence type="inferred from homology"/>
<reference evidence="5 6" key="2">
    <citation type="journal article" date="2022" name="Int. J. Syst. Evol. Microbiol.">
        <title>Strains of Bradyrhizobium barranii sp. nov. associated with legumes native to Canada are symbionts of soybeans and belong to different subspecies (subsp. barranii subsp. nov. and subsp. apii subsp. nov.) and symbiovars (sv. glycinearum and sv. septentrionale).</title>
        <authorList>
            <person name="Bromfield E.S.P."/>
            <person name="Cloutier S."/>
            <person name="Wasai-Hara S."/>
            <person name="Minamisawa K."/>
        </authorList>
    </citation>
    <scope>NUCLEOTIDE SEQUENCE [LARGE SCALE GENOMIC DNA]</scope>
    <source>
        <strain evidence="5 6">144S4</strain>
    </source>
</reference>
<keyword evidence="2" id="KW-0808">Transferase</keyword>
<comment type="similarity">
    <text evidence="1">Belongs to the transferase hexapeptide repeat family.</text>
</comment>
<evidence type="ECO:0000256" key="2">
    <source>
        <dbReference type="ARBA" id="ARBA00022679"/>
    </source>
</evidence>
<dbReference type="Proteomes" id="UP000664702">
    <property type="component" value="Chromosome"/>
</dbReference>
<dbReference type="PANTHER" id="PTHR42811">
    <property type="entry name" value="SERINE ACETYLTRANSFERASE"/>
    <property type="match status" value="1"/>
</dbReference>
<gene>
    <name evidence="5" type="ORF">J4G43_017900</name>
    <name evidence="4" type="ORF">J4G43_19980</name>
</gene>
<dbReference type="GO" id="GO:0016746">
    <property type="term" value="F:acyltransferase activity"/>
    <property type="evidence" value="ECO:0007669"/>
    <property type="project" value="UniProtKB-KW"/>
</dbReference>
<dbReference type="KEGG" id="bban:J4G43_017900"/>
<evidence type="ECO:0000313" key="5">
    <source>
        <dbReference type="EMBL" id="UEM15916.1"/>
    </source>
</evidence>
<keyword evidence="3" id="KW-0012">Acyltransferase</keyword>
<dbReference type="AlphaFoldDB" id="A0A939M4T2"/>
<organism evidence="4">
    <name type="scientific">Bradyrhizobium barranii subsp. barranii</name>
    <dbReference type="NCBI Taxonomy" id="2823807"/>
    <lineage>
        <taxon>Bacteria</taxon>
        <taxon>Pseudomonadati</taxon>
        <taxon>Pseudomonadota</taxon>
        <taxon>Alphaproteobacteria</taxon>
        <taxon>Hyphomicrobiales</taxon>
        <taxon>Nitrobacteraceae</taxon>
        <taxon>Bradyrhizobium</taxon>
        <taxon>Bradyrhizobium barranii</taxon>
    </lineage>
</organism>
<evidence type="ECO:0000313" key="4">
    <source>
        <dbReference type="EMBL" id="MBO1863106.1"/>
    </source>
</evidence>
<accession>A0A939M4T2</accession>
<reference evidence="4" key="1">
    <citation type="submission" date="2021-03" db="EMBL/GenBank/DDBJ databases">
        <title>Whole Genome Sequence of Bradyrhizobium sp. Strain 144S4.</title>
        <authorList>
            <person name="Bromfield E.S.P."/>
            <person name="Cloutier S."/>
        </authorList>
    </citation>
    <scope>NUCLEOTIDE SEQUENCE [LARGE SCALE GENOMIC DNA]</scope>
    <source>
        <strain evidence="4">144S4</strain>
    </source>
</reference>
<dbReference type="Gene3D" id="2.160.10.10">
    <property type="entry name" value="Hexapeptide repeat proteins"/>
    <property type="match status" value="1"/>
</dbReference>
<evidence type="ECO:0000256" key="1">
    <source>
        <dbReference type="ARBA" id="ARBA00007274"/>
    </source>
</evidence>